<reference evidence="1" key="1">
    <citation type="submission" date="2020-08" db="EMBL/GenBank/DDBJ databases">
        <title>Multicomponent nature underlies the extraordinary mechanical properties of spider dragline silk.</title>
        <authorList>
            <person name="Kono N."/>
            <person name="Nakamura H."/>
            <person name="Mori M."/>
            <person name="Yoshida Y."/>
            <person name="Ohtoshi R."/>
            <person name="Malay A.D."/>
            <person name="Moran D.A.P."/>
            <person name="Tomita M."/>
            <person name="Numata K."/>
            <person name="Arakawa K."/>
        </authorList>
    </citation>
    <scope>NUCLEOTIDE SEQUENCE</scope>
</reference>
<proteinExistence type="predicted"/>
<name>A0A8X6WDI2_TRICX</name>
<evidence type="ECO:0000313" key="2">
    <source>
        <dbReference type="Proteomes" id="UP000887159"/>
    </source>
</evidence>
<dbReference type="EMBL" id="BMAU01021407">
    <property type="protein sequence ID" value="GFY33038.1"/>
    <property type="molecule type" value="Genomic_DNA"/>
</dbReference>
<sequence length="143" mass="16215">MVTNVDGESPVRILMPRKIHLMEELMRIKSVRGFKFLCCGVVWKFGEGKPAQVSFSSLNQGSKLQVKCKNMCSFLRSTLARQLRVNLGLPKNSIPSCPVLGLTFPVFDINSFQIFFYAIEIQMSLGLLFRVPYDLATKIFFVT</sequence>
<dbReference type="Proteomes" id="UP000887159">
    <property type="component" value="Unassembled WGS sequence"/>
</dbReference>
<comment type="caution">
    <text evidence="1">The sequence shown here is derived from an EMBL/GenBank/DDBJ whole genome shotgun (WGS) entry which is preliminary data.</text>
</comment>
<gene>
    <name evidence="1" type="ORF">TNCV_2229891</name>
</gene>
<evidence type="ECO:0000313" key="1">
    <source>
        <dbReference type="EMBL" id="GFY33038.1"/>
    </source>
</evidence>
<keyword evidence="2" id="KW-1185">Reference proteome</keyword>
<accession>A0A8X6WDI2</accession>
<organism evidence="1 2">
    <name type="scientific">Trichonephila clavipes</name>
    <name type="common">Golden silk orbweaver</name>
    <name type="synonym">Nephila clavipes</name>
    <dbReference type="NCBI Taxonomy" id="2585209"/>
    <lineage>
        <taxon>Eukaryota</taxon>
        <taxon>Metazoa</taxon>
        <taxon>Ecdysozoa</taxon>
        <taxon>Arthropoda</taxon>
        <taxon>Chelicerata</taxon>
        <taxon>Arachnida</taxon>
        <taxon>Araneae</taxon>
        <taxon>Araneomorphae</taxon>
        <taxon>Entelegynae</taxon>
        <taxon>Araneoidea</taxon>
        <taxon>Nephilidae</taxon>
        <taxon>Trichonephila</taxon>
    </lineage>
</organism>
<protein>
    <submittedName>
        <fullName evidence="1">Uncharacterized protein</fullName>
    </submittedName>
</protein>
<dbReference type="AlphaFoldDB" id="A0A8X6WDI2"/>